<feature type="region of interest" description="Disordered" evidence="1">
    <location>
        <begin position="82"/>
        <end position="104"/>
    </location>
</feature>
<dbReference type="InterPro" id="IPR036527">
    <property type="entry name" value="SCP2_sterol-bd_dom_sf"/>
</dbReference>
<evidence type="ECO:0000313" key="2">
    <source>
        <dbReference type="EMBL" id="KAE8251078.1"/>
    </source>
</evidence>
<reference evidence="2" key="2">
    <citation type="journal article" date="2019" name="IMA Fungus">
        <title>Genome sequencing and comparison of five Tilletia species to identify candidate genes for the detection of regulated species infecting wheat.</title>
        <authorList>
            <person name="Nguyen H.D.T."/>
            <person name="Sultana T."/>
            <person name="Kesanakurti P."/>
            <person name="Hambleton S."/>
        </authorList>
    </citation>
    <scope>NUCLEOTIDE SEQUENCE</scope>
    <source>
        <strain evidence="2">DAOMC 236416</strain>
    </source>
</reference>
<organism evidence="2 3">
    <name type="scientific">Tilletia indica</name>
    <dbReference type="NCBI Taxonomy" id="43049"/>
    <lineage>
        <taxon>Eukaryota</taxon>
        <taxon>Fungi</taxon>
        <taxon>Dikarya</taxon>
        <taxon>Basidiomycota</taxon>
        <taxon>Ustilaginomycotina</taxon>
        <taxon>Exobasidiomycetes</taxon>
        <taxon>Tilletiales</taxon>
        <taxon>Tilletiaceae</taxon>
        <taxon>Tilletia</taxon>
    </lineage>
</organism>
<proteinExistence type="predicted"/>
<dbReference type="Gene3D" id="3.30.1050.10">
    <property type="entry name" value="SCP2 sterol-binding domain"/>
    <property type="match status" value="1"/>
</dbReference>
<dbReference type="EMBL" id="LWDF02000265">
    <property type="protein sequence ID" value="KAE8251078.1"/>
    <property type="molecule type" value="Genomic_DNA"/>
</dbReference>
<evidence type="ECO:0000256" key="1">
    <source>
        <dbReference type="SAM" id="MobiDB-lite"/>
    </source>
</evidence>
<gene>
    <name evidence="2" type="ORF">A4X13_0g4176</name>
</gene>
<feature type="region of interest" description="Disordered" evidence="1">
    <location>
        <begin position="197"/>
        <end position="245"/>
    </location>
</feature>
<dbReference type="Proteomes" id="UP000077521">
    <property type="component" value="Unassembled WGS sequence"/>
</dbReference>
<dbReference type="InterPro" id="IPR003033">
    <property type="entry name" value="SCP2_sterol-bd_dom"/>
</dbReference>
<dbReference type="GO" id="GO:0005829">
    <property type="term" value="C:cytosol"/>
    <property type="evidence" value="ECO:0007669"/>
    <property type="project" value="TreeGrafter"/>
</dbReference>
<dbReference type="PANTHER" id="PTHR10094:SF25">
    <property type="entry name" value="SCP2 STEROL-BINDING DOMAIN-CONTAINING PROTEIN 1"/>
    <property type="match status" value="1"/>
</dbReference>
<feature type="compositionally biased region" description="Basic and acidic residues" evidence="1">
    <location>
        <begin position="1"/>
        <end position="16"/>
    </location>
</feature>
<name>A0A177THU5_9BASI</name>
<dbReference type="AlphaFoldDB" id="A0A177THU5"/>
<dbReference type="PANTHER" id="PTHR10094">
    <property type="entry name" value="STEROL CARRIER PROTEIN 2 SCP-2 FAMILY PROTEIN"/>
    <property type="match status" value="1"/>
</dbReference>
<dbReference type="OrthoDB" id="10265837at2759"/>
<keyword evidence="3" id="KW-1185">Reference proteome</keyword>
<accession>A0A177THU5</accession>
<feature type="region of interest" description="Disordered" evidence="1">
    <location>
        <begin position="1"/>
        <end position="24"/>
    </location>
</feature>
<reference evidence="2" key="1">
    <citation type="submission" date="2016-04" db="EMBL/GenBank/DDBJ databases">
        <authorList>
            <person name="Nguyen H.D."/>
            <person name="Samba Siva P."/>
            <person name="Cullis J."/>
            <person name="Levesque C.A."/>
            <person name="Hambleton S."/>
        </authorList>
    </citation>
    <scope>NUCLEOTIDE SEQUENCE</scope>
    <source>
        <strain evidence="2">DAOMC 236416</strain>
    </source>
</reference>
<evidence type="ECO:0000313" key="3">
    <source>
        <dbReference type="Proteomes" id="UP000077521"/>
    </source>
</evidence>
<feature type="compositionally biased region" description="Gly residues" evidence="1">
    <location>
        <begin position="220"/>
        <end position="229"/>
    </location>
</feature>
<protein>
    <submittedName>
        <fullName evidence="2">Uncharacterized protein</fullName>
    </submittedName>
</protein>
<dbReference type="Pfam" id="PF02036">
    <property type="entry name" value="SCP2"/>
    <property type="match status" value="1"/>
</dbReference>
<sequence>MSSPEDQMRQDAERASRQNPSSSALVVEGFESSRVFSLVSAILEEADKDRSKAIAPGLPSKRNLIRQVNSLYLFIIHPSTPLDPSNPRAQPRPVPTGTRPRGAAGGGALRPALWYLDLRKTGQVGRGQPTTAILGRRKKADVVIECTDKDFIDMASGKVPPQKLYQYGRLKMAGNLDRAWSMHRLLSQERTRIYGITTPAADEKTSKTSSPSSSSDQHGSGDGVNGEGTGAPAPVPDSNVFRARL</sequence>
<comment type="caution">
    <text evidence="2">The sequence shown here is derived from an EMBL/GenBank/DDBJ whole genome shotgun (WGS) entry which is preliminary data.</text>
</comment>
<dbReference type="SUPFAM" id="SSF55718">
    <property type="entry name" value="SCP-like"/>
    <property type="match status" value="1"/>
</dbReference>